<evidence type="ECO:0000256" key="6">
    <source>
        <dbReference type="ARBA" id="ARBA00022917"/>
    </source>
</evidence>
<organism evidence="14 15">
    <name type="scientific">Ziziphus jujuba</name>
    <name type="common">Chinese jujube</name>
    <name type="synonym">Ziziphus sativa</name>
    <dbReference type="NCBI Taxonomy" id="326968"/>
    <lineage>
        <taxon>Eukaryota</taxon>
        <taxon>Viridiplantae</taxon>
        <taxon>Streptophyta</taxon>
        <taxon>Embryophyta</taxon>
        <taxon>Tracheophyta</taxon>
        <taxon>Spermatophyta</taxon>
        <taxon>Magnoliopsida</taxon>
        <taxon>eudicotyledons</taxon>
        <taxon>Gunneridae</taxon>
        <taxon>Pentapetalae</taxon>
        <taxon>rosids</taxon>
        <taxon>fabids</taxon>
        <taxon>Rosales</taxon>
        <taxon>Rhamnaceae</taxon>
        <taxon>Paliureae</taxon>
        <taxon>Ziziphus</taxon>
    </lineage>
</organism>
<evidence type="ECO:0000256" key="11">
    <source>
        <dbReference type="ARBA" id="ARBA00041627"/>
    </source>
</evidence>
<dbReference type="GO" id="GO:0000340">
    <property type="term" value="F:RNA 7-methylguanosine cap binding"/>
    <property type="evidence" value="ECO:0007669"/>
    <property type="project" value="TreeGrafter"/>
</dbReference>
<dbReference type="InterPro" id="IPR019770">
    <property type="entry name" value="TIF_eIF_4E_CS"/>
</dbReference>
<evidence type="ECO:0000256" key="7">
    <source>
        <dbReference type="ARBA" id="ARBA00023157"/>
    </source>
</evidence>
<protein>
    <recommendedName>
        <fullName evidence="10">Eukaryotic translation initiation factor isoform 4E</fullName>
    </recommendedName>
    <alternativeName>
        <fullName evidence="11">eIF-(iso)4F 25 kDa subunit</fullName>
    </alternativeName>
    <alternativeName>
        <fullName evidence="12">eIF-(iso)4F p28 subunit</fullName>
    </alternativeName>
    <alternativeName>
        <fullName evidence="9">mRNA cap-binding protein</fullName>
    </alternativeName>
</protein>
<proteinExistence type="inferred from homology"/>
<keyword evidence="6 13" id="KW-0648">Protein biosynthesis</keyword>
<dbReference type="InParanoid" id="A0A6P4ANR5"/>
<dbReference type="FunFam" id="3.30.760.10:FF:000003">
    <property type="entry name" value="Eukaryotic translation initiation factor 4E"/>
    <property type="match status" value="1"/>
</dbReference>
<dbReference type="KEGG" id="zju:107422791"/>
<dbReference type="InterPro" id="IPR001040">
    <property type="entry name" value="TIF_eIF_4E"/>
</dbReference>
<dbReference type="PANTHER" id="PTHR11960:SF60">
    <property type="entry name" value="EUKARYOTIC TRANSLATION INITIATION FACTOR ISOFORM 4E-2"/>
    <property type="match status" value="1"/>
</dbReference>
<evidence type="ECO:0000256" key="10">
    <source>
        <dbReference type="ARBA" id="ARBA00039832"/>
    </source>
</evidence>
<comment type="subunit">
    <text evidence="8">EIF4F is a multi-subunit complex, the composition of which varies with external and internal environmental conditions. It is composed of at least EIF4A, EIF4E and EIF4G. EIF4E is also known to interact with other partners. In higher plants two isoforms of EIF4F have been identified, named isoform EIF4F and isoform EIF(iso)4F. Isoform EIF4F has subunits p220 and p26, whereas isoform EIF(iso)4F has subunits p82 and p28.</text>
</comment>
<dbReference type="PROSITE" id="PS00813">
    <property type="entry name" value="IF4E"/>
    <property type="match status" value="1"/>
</dbReference>
<dbReference type="GO" id="GO:0016281">
    <property type="term" value="C:eukaryotic translation initiation factor 4F complex"/>
    <property type="evidence" value="ECO:0007669"/>
    <property type="project" value="TreeGrafter"/>
</dbReference>
<evidence type="ECO:0000313" key="14">
    <source>
        <dbReference type="Proteomes" id="UP001652623"/>
    </source>
</evidence>
<sequence>MATEIDVALEGNTGAEEVAAAAVAETKKQAEPHKLERKWTFWFDNQSKPKQGEAWGTSLKRAYTFDTVEEFWCLYDQVFKPSKLPANADFHLFKAGIEPKWEDPECAHGGKWTITSSRKGGLDTMWLETLMALIGEQFDEADEICGVVASVRQRQDKLALWTKTATNEAAQMGIGRKWKEILDVSDKITYSFHDDSKRDRSAKARYNV</sequence>
<dbReference type="GeneID" id="107422791"/>
<gene>
    <name evidence="15" type="primary">LOC107422791</name>
</gene>
<evidence type="ECO:0000313" key="15">
    <source>
        <dbReference type="RefSeq" id="XP_015887772.1"/>
    </source>
</evidence>
<evidence type="ECO:0000256" key="1">
    <source>
        <dbReference type="ARBA" id="ARBA00009860"/>
    </source>
</evidence>
<keyword evidence="4" id="KW-0810">Translation regulation</keyword>
<dbReference type="PANTHER" id="PTHR11960">
    <property type="entry name" value="EUKARYOTIC TRANSLATION INITIATION FACTOR 4E RELATED"/>
    <property type="match status" value="1"/>
</dbReference>
<comment type="similarity">
    <text evidence="1 13">Belongs to the eukaryotic initiation factor 4E family.</text>
</comment>
<accession>A0A6P4ANR5</accession>
<keyword evidence="14" id="KW-1185">Reference proteome</keyword>
<evidence type="ECO:0000256" key="2">
    <source>
        <dbReference type="ARBA" id="ARBA00022490"/>
    </source>
</evidence>
<keyword evidence="3 13" id="KW-0396">Initiation factor</keyword>
<reference evidence="15" key="1">
    <citation type="submission" date="2025-08" db="UniProtKB">
        <authorList>
            <consortium name="RefSeq"/>
        </authorList>
    </citation>
    <scope>IDENTIFICATION</scope>
    <source>
        <tissue evidence="15">Seedling</tissue>
    </source>
</reference>
<dbReference type="SUPFAM" id="SSF55418">
    <property type="entry name" value="eIF4e-like"/>
    <property type="match status" value="1"/>
</dbReference>
<evidence type="ECO:0000256" key="13">
    <source>
        <dbReference type="RuleBase" id="RU004374"/>
    </source>
</evidence>
<evidence type="ECO:0000256" key="3">
    <source>
        <dbReference type="ARBA" id="ARBA00022540"/>
    </source>
</evidence>
<dbReference type="InterPro" id="IPR023398">
    <property type="entry name" value="TIF_eIF4e-like"/>
</dbReference>
<dbReference type="GO" id="GO:0051607">
    <property type="term" value="P:defense response to virus"/>
    <property type="evidence" value="ECO:0007669"/>
    <property type="project" value="UniProtKB-ARBA"/>
</dbReference>
<evidence type="ECO:0000256" key="8">
    <source>
        <dbReference type="ARBA" id="ARBA00025991"/>
    </source>
</evidence>
<dbReference type="Gene3D" id="3.30.760.10">
    <property type="entry name" value="RNA Cap, Translation Initiation Factor Eif4e"/>
    <property type="match status" value="1"/>
</dbReference>
<keyword evidence="2" id="KW-0963">Cytoplasm</keyword>
<evidence type="ECO:0000256" key="4">
    <source>
        <dbReference type="ARBA" id="ARBA00022845"/>
    </source>
</evidence>
<evidence type="ECO:0000256" key="12">
    <source>
        <dbReference type="ARBA" id="ARBA00042903"/>
    </source>
</evidence>
<keyword evidence="5 13" id="KW-0694">RNA-binding</keyword>
<dbReference type="FunCoup" id="A0A6P4ANR5">
    <property type="interactions" value="2688"/>
</dbReference>
<evidence type="ECO:0000256" key="5">
    <source>
        <dbReference type="ARBA" id="ARBA00022884"/>
    </source>
</evidence>
<dbReference type="Proteomes" id="UP001652623">
    <property type="component" value="Chromosome 3"/>
</dbReference>
<dbReference type="RefSeq" id="XP_015887772.1">
    <property type="nucleotide sequence ID" value="XM_016032286.4"/>
</dbReference>
<dbReference type="AlphaFoldDB" id="A0A6P4ANR5"/>
<dbReference type="GO" id="GO:0006417">
    <property type="term" value="P:regulation of translation"/>
    <property type="evidence" value="ECO:0007669"/>
    <property type="project" value="UniProtKB-KW"/>
</dbReference>
<dbReference type="GO" id="GO:0003743">
    <property type="term" value="F:translation initiation factor activity"/>
    <property type="evidence" value="ECO:0007669"/>
    <property type="project" value="UniProtKB-KW"/>
</dbReference>
<keyword evidence="7" id="KW-1015">Disulfide bond</keyword>
<evidence type="ECO:0000256" key="9">
    <source>
        <dbReference type="ARBA" id="ARBA00030245"/>
    </source>
</evidence>
<name>A0A6P4ANR5_ZIZJJ</name>
<dbReference type="Pfam" id="PF01652">
    <property type="entry name" value="IF4E"/>
    <property type="match status" value="1"/>
</dbReference>